<dbReference type="GO" id="GO:0005576">
    <property type="term" value="C:extracellular region"/>
    <property type="evidence" value="ECO:0007669"/>
    <property type="project" value="UniProtKB-SubCell"/>
</dbReference>
<evidence type="ECO:0000256" key="4">
    <source>
        <dbReference type="SAM" id="Phobius"/>
    </source>
</evidence>
<evidence type="ECO:0000259" key="5">
    <source>
        <dbReference type="Pfam" id="PF20147"/>
    </source>
</evidence>
<reference evidence="6 7" key="1">
    <citation type="submission" date="2024-09" db="EMBL/GenBank/DDBJ databases">
        <title>Genome sequencing and assembly of Phytophthora oleae, isolate VK10A, causative agent of rot of olive drupes.</title>
        <authorList>
            <person name="Conti Taguali S."/>
            <person name="Riolo M."/>
            <person name="La Spada F."/>
            <person name="Cacciola S.O."/>
            <person name="Dionisio G."/>
        </authorList>
    </citation>
    <scope>NUCLEOTIDE SEQUENCE [LARGE SCALE GENOMIC DNA]</scope>
    <source>
        <strain evidence="6 7">VK10A</strain>
    </source>
</reference>
<evidence type="ECO:0000256" key="3">
    <source>
        <dbReference type="ARBA" id="ARBA00022525"/>
    </source>
</evidence>
<name>A0ABD3FD00_9STRA</name>
<proteinExistence type="predicted"/>
<evidence type="ECO:0000313" key="7">
    <source>
        <dbReference type="Proteomes" id="UP001632037"/>
    </source>
</evidence>
<organism evidence="6 7">
    <name type="scientific">Phytophthora oleae</name>
    <dbReference type="NCBI Taxonomy" id="2107226"/>
    <lineage>
        <taxon>Eukaryota</taxon>
        <taxon>Sar</taxon>
        <taxon>Stramenopiles</taxon>
        <taxon>Oomycota</taxon>
        <taxon>Peronosporomycetes</taxon>
        <taxon>Peronosporales</taxon>
        <taxon>Peronosporaceae</taxon>
        <taxon>Phytophthora</taxon>
    </lineage>
</organism>
<keyword evidence="3" id="KW-0964">Secreted</keyword>
<gene>
    <name evidence="6" type="ORF">V7S43_010392</name>
</gene>
<dbReference type="InterPro" id="IPR045379">
    <property type="entry name" value="Crinkler_N"/>
</dbReference>
<feature type="domain" description="Crinkler effector protein N-terminal" evidence="5">
    <location>
        <begin position="2"/>
        <end position="110"/>
    </location>
</feature>
<comment type="subcellular location">
    <subcellularLocation>
        <location evidence="1">Host cell</location>
    </subcellularLocation>
    <subcellularLocation>
        <location evidence="2">Secreted</location>
    </subcellularLocation>
</comment>
<dbReference type="AlphaFoldDB" id="A0ABD3FD00"/>
<protein>
    <recommendedName>
        <fullName evidence="5">Crinkler effector protein N-terminal domain-containing protein</fullName>
    </recommendedName>
</protein>
<accession>A0ABD3FD00</accession>
<keyword evidence="4" id="KW-0472">Membrane</keyword>
<keyword evidence="7" id="KW-1185">Reference proteome</keyword>
<dbReference type="Pfam" id="PF20147">
    <property type="entry name" value="Crinkler"/>
    <property type="match status" value="1"/>
</dbReference>
<feature type="transmembrane region" description="Helical" evidence="4">
    <location>
        <begin position="173"/>
        <end position="194"/>
    </location>
</feature>
<dbReference type="EMBL" id="JBIMZQ010000023">
    <property type="protein sequence ID" value="KAL3664643.1"/>
    <property type="molecule type" value="Genomic_DNA"/>
</dbReference>
<evidence type="ECO:0000313" key="6">
    <source>
        <dbReference type="EMBL" id="KAL3664643.1"/>
    </source>
</evidence>
<keyword evidence="4" id="KW-0812">Transmembrane</keyword>
<evidence type="ECO:0000256" key="1">
    <source>
        <dbReference type="ARBA" id="ARBA00004340"/>
    </source>
</evidence>
<sequence length="203" mass="22880">MVKLFCAIVGADSVFSIEIDQNASVHDLKDAIKTTKKNDLQDIDAEQLQLFLAKTGDDKWLPDNNDLNKMLQNKVDFSNMKKMRATWKLNKELFGPNVSLGEDVIHALVVVTKQEVTVKKKQISPSFRQLADRLNLENPHLPRVGLVQKLYDSILVTNIVLLSSPAGSGKTSLLTLFALQFPEFVTYLLCFVILRKTPRHCLT</sequence>
<dbReference type="Proteomes" id="UP001632037">
    <property type="component" value="Unassembled WGS sequence"/>
</dbReference>
<comment type="caution">
    <text evidence="6">The sequence shown here is derived from an EMBL/GenBank/DDBJ whole genome shotgun (WGS) entry which is preliminary data.</text>
</comment>
<keyword evidence="4" id="KW-1133">Transmembrane helix</keyword>
<dbReference type="GO" id="GO:0043657">
    <property type="term" value="C:host cell"/>
    <property type="evidence" value="ECO:0007669"/>
    <property type="project" value="UniProtKB-SubCell"/>
</dbReference>
<evidence type="ECO:0000256" key="2">
    <source>
        <dbReference type="ARBA" id="ARBA00004613"/>
    </source>
</evidence>